<evidence type="ECO:0000256" key="1">
    <source>
        <dbReference type="SAM" id="Phobius"/>
    </source>
</evidence>
<organism evidence="2 3">
    <name type="scientific">Vagococcus bubulae</name>
    <dbReference type="NCBI Taxonomy" id="1977868"/>
    <lineage>
        <taxon>Bacteria</taxon>
        <taxon>Bacillati</taxon>
        <taxon>Bacillota</taxon>
        <taxon>Bacilli</taxon>
        <taxon>Lactobacillales</taxon>
        <taxon>Enterococcaceae</taxon>
        <taxon>Vagococcus</taxon>
    </lineage>
</organism>
<dbReference type="OrthoDB" id="9815852at2"/>
<feature type="transmembrane region" description="Helical" evidence="1">
    <location>
        <begin position="133"/>
        <end position="155"/>
    </location>
</feature>
<evidence type="ECO:0008006" key="4">
    <source>
        <dbReference type="Google" id="ProtNLM"/>
    </source>
</evidence>
<sequence>MKVIENYVETMFVNLPYTAELLAIKEDILLNMKEKYLELIEEGKAENEALGTVIAEFGSIDELLDSLEISVEEVDDQEYHQFVSSKLPILSESVITNYLETKRLTGMFIGSGVVSLGVGLSSFLFLINRTSPSIPFFIIGLCILAAISLFIIGGMKLSVFNYLKKGFILNSEDRVLLEQAKFDYHRSFVLSMVLGVGLSMLSIFSVIFSLFWGFGEDIGLSSLILIASVACFFFIYAGNIQGSYTFLLENGLEESTSDKDYERHQFLQRFESLYWLVILLIFFGWGFFFEGWFICWIVFPIGGVLQDTLSHKI</sequence>
<keyword evidence="3" id="KW-1185">Reference proteome</keyword>
<comment type="caution">
    <text evidence="2">The sequence shown here is derived from an EMBL/GenBank/DDBJ whole genome shotgun (WGS) entry which is preliminary data.</text>
</comment>
<proteinExistence type="predicted"/>
<keyword evidence="1" id="KW-1133">Transmembrane helix</keyword>
<dbReference type="EMBL" id="NGJT01000009">
    <property type="protein sequence ID" value="RST94278.1"/>
    <property type="molecule type" value="Genomic_DNA"/>
</dbReference>
<feature type="transmembrane region" description="Helical" evidence="1">
    <location>
        <begin position="218"/>
        <end position="237"/>
    </location>
</feature>
<keyword evidence="1" id="KW-0472">Membrane</keyword>
<dbReference type="AlphaFoldDB" id="A0A429ZKS0"/>
<gene>
    <name evidence="2" type="ORF">CBF36_06480</name>
</gene>
<evidence type="ECO:0000313" key="2">
    <source>
        <dbReference type="EMBL" id="RST94278.1"/>
    </source>
</evidence>
<dbReference type="Proteomes" id="UP000288490">
    <property type="component" value="Unassembled WGS sequence"/>
</dbReference>
<dbReference type="InterPro" id="IPR047928">
    <property type="entry name" value="Perm_prefix_1"/>
</dbReference>
<name>A0A429ZKS0_9ENTE</name>
<feature type="transmembrane region" description="Helical" evidence="1">
    <location>
        <begin position="107"/>
        <end position="127"/>
    </location>
</feature>
<feature type="transmembrane region" description="Helical" evidence="1">
    <location>
        <begin position="188"/>
        <end position="212"/>
    </location>
</feature>
<dbReference type="RefSeq" id="WP_125957628.1">
    <property type="nucleotide sequence ID" value="NZ_JAQEJV010000010.1"/>
</dbReference>
<evidence type="ECO:0000313" key="3">
    <source>
        <dbReference type="Proteomes" id="UP000288490"/>
    </source>
</evidence>
<dbReference type="NCBIfam" id="NF038403">
    <property type="entry name" value="perm_prefix_1"/>
    <property type="match status" value="1"/>
</dbReference>
<feature type="transmembrane region" description="Helical" evidence="1">
    <location>
        <begin position="273"/>
        <end position="299"/>
    </location>
</feature>
<accession>A0A429ZKS0</accession>
<reference evidence="2 3" key="1">
    <citation type="submission" date="2017-05" db="EMBL/GenBank/DDBJ databases">
        <title>Vagococcus spp. assemblies.</title>
        <authorList>
            <person name="Gulvik C.A."/>
        </authorList>
    </citation>
    <scope>NUCLEOTIDE SEQUENCE [LARGE SCALE GENOMIC DNA]</scope>
    <source>
        <strain evidence="2 3">SS1994</strain>
    </source>
</reference>
<keyword evidence="1" id="KW-0812">Transmembrane</keyword>
<protein>
    <recommendedName>
        <fullName evidence="4">Beta-carotene 15,15'-monooxygenase</fullName>
    </recommendedName>
</protein>